<proteinExistence type="predicted"/>
<protein>
    <submittedName>
        <fullName evidence="2">Uncharacterized protein</fullName>
    </submittedName>
</protein>
<accession>A0A383EEG5</accession>
<organism evidence="2">
    <name type="scientific">marine metagenome</name>
    <dbReference type="NCBI Taxonomy" id="408172"/>
    <lineage>
        <taxon>unclassified sequences</taxon>
        <taxon>metagenomes</taxon>
        <taxon>ecological metagenomes</taxon>
    </lineage>
</organism>
<evidence type="ECO:0000313" key="2">
    <source>
        <dbReference type="EMBL" id="SVE54720.1"/>
    </source>
</evidence>
<feature type="region of interest" description="Disordered" evidence="1">
    <location>
        <begin position="1"/>
        <end position="27"/>
    </location>
</feature>
<sequence>MANETSNTEETQPTQEAVQQTPVTITL</sequence>
<dbReference type="EMBL" id="UINC01224905">
    <property type="protein sequence ID" value="SVE54720.1"/>
    <property type="molecule type" value="Genomic_DNA"/>
</dbReference>
<dbReference type="AlphaFoldDB" id="A0A383EEG5"/>
<gene>
    <name evidence="2" type="ORF">METZ01_LOCUS507574</name>
</gene>
<name>A0A383EEG5_9ZZZZ</name>
<reference evidence="2" key="1">
    <citation type="submission" date="2018-05" db="EMBL/GenBank/DDBJ databases">
        <authorList>
            <person name="Lanie J.A."/>
            <person name="Ng W.-L."/>
            <person name="Kazmierczak K.M."/>
            <person name="Andrzejewski T.M."/>
            <person name="Davidsen T.M."/>
            <person name="Wayne K.J."/>
            <person name="Tettelin H."/>
            <person name="Glass J.I."/>
            <person name="Rusch D."/>
            <person name="Podicherti R."/>
            <person name="Tsui H.-C.T."/>
            <person name="Winkler M.E."/>
        </authorList>
    </citation>
    <scope>NUCLEOTIDE SEQUENCE</scope>
</reference>
<evidence type="ECO:0000256" key="1">
    <source>
        <dbReference type="SAM" id="MobiDB-lite"/>
    </source>
</evidence>
<feature type="non-terminal residue" evidence="2">
    <location>
        <position position="27"/>
    </location>
</feature>